<feature type="binding site" evidence="9">
    <location>
        <position position="282"/>
    </location>
    <ligand>
        <name>pyridoxal 5'-phosphate</name>
        <dbReference type="ChEBI" id="CHEBI:597326"/>
    </ligand>
</feature>
<feature type="binding site" evidence="9">
    <location>
        <position position="164"/>
    </location>
    <ligand>
        <name>substrate</name>
    </ligand>
</feature>
<keyword evidence="5 9" id="KW-0949">S-adenosyl-L-methionine</keyword>
<dbReference type="EMBL" id="ABOX02000012">
    <property type="protein sequence ID" value="EEF61074.1"/>
    <property type="molecule type" value="Genomic_DNA"/>
</dbReference>
<comment type="subcellular location">
    <subcellularLocation>
        <location evidence="9">Cytoplasm</location>
    </subcellularLocation>
</comment>
<dbReference type="InterPro" id="IPR049704">
    <property type="entry name" value="Aminotrans_3_PPA_site"/>
</dbReference>
<dbReference type="HAMAP" id="MF_00834">
    <property type="entry name" value="BioA"/>
    <property type="match status" value="1"/>
</dbReference>
<evidence type="ECO:0000256" key="7">
    <source>
        <dbReference type="ARBA" id="ARBA00022898"/>
    </source>
</evidence>
<dbReference type="PROSITE" id="PS00600">
    <property type="entry name" value="AA_TRANSFER_CLASS_3"/>
    <property type="match status" value="1"/>
</dbReference>
<evidence type="ECO:0000313" key="10">
    <source>
        <dbReference type="EMBL" id="EEF61074.1"/>
    </source>
</evidence>
<feature type="binding site" evidence="9">
    <location>
        <position position="441"/>
    </location>
    <ligand>
        <name>substrate</name>
    </ligand>
</feature>
<keyword evidence="11" id="KW-1185">Reference proteome</keyword>
<evidence type="ECO:0000256" key="9">
    <source>
        <dbReference type="HAMAP-Rule" id="MF_00834"/>
    </source>
</evidence>
<dbReference type="EC" id="2.6.1.62" evidence="9"/>
<dbReference type="InterPro" id="IPR005815">
    <property type="entry name" value="BioA"/>
</dbReference>
<keyword evidence="9" id="KW-0963">Cytoplasm</keyword>
<evidence type="ECO:0000256" key="4">
    <source>
        <dbReference type="ARBA" id="ARBA00022679"/>
    </source>
</evidence>
<keyword evidence="3 9" id="KW-0032">Aminotransferase</keyword>
<name>B9XGM3_PEDPL</name>
<feature type="binding site" evidence="9">
    <location>
        <begin position="347"/>
        <end position="348"/>
    </location>
    <ligand>
        <name>pyridoxal 5'-phosphate</name>
        <dbReference type="ChEBI" id="CHEBI:597326"/>
    </ligand>
</feature>
<comment type="caution">
    <text evidence="9">Lacks conserved residue(s) required for the propagation of feature annotation.</text>
</comment>
<dbReference type="PANTHER" id="PTHR42684:SF17">
    <property type="entry name" value="ADENOSYLMETHIONINE-8-AMINO-7-OXONONANOATE AMINOTRANSFERASE"/>
    <property type="match status" value="1"/>
</dbReference>
<gene>
    <name evidence="9" type="primary">bioA</name>
    <name evidence="10" type="ORF">Cflav_PD3791</name>
</gene>
<keyword evidence="7 9" id="KW-0663">Pyridoxal phosphate</keyword>
<dbReference type="SUPFAM" id="SSF53383">
    <property type="entry name" value="PLP-dependent transferases"/>
    <property type="match status" value="1"/>
</dbReference>
<dbReference type="NCBIfam" id="TIGR00508">
    <property type="entry name" value="bioA"/>
    <property type="match status" value="1"/>
</dbReference>
<dbReference type="GO" id="GO:0030170">
    <property type="term" value="F:pyridoxal phosphate binding"/>
    <property type="evidence" value="ECO:0007669"/>
    <property type="project" value="UniProtKB-UniRule"/>
</dbReference>
<dbReference type="OrthoDB" id="9807885at2"/>
<keyword evidence="6 9" id="KW-0093">Biotin biosynthesis</keyword>
<feature type="modified residue" description="N6-(pyridoxal phosphate)lysine" evidence="9">
    <location>
        <position position="311"/>
    </location>
</feature>
<comment type="subunit">
    <text evidence="9">Homodimer.</text>
</comment>
<dbReference type="Gene3D" id="3.40.640.10">
    <property type="entry name" value="Type I PLP-dependent aspartate aminotransferase-like (Major domain)"/>
    <property type="match status" value="1"/>
</dbReference>
<organism evidence="10 11">
    <name type="scientific">Pedosphaera parvula (strain Ellin514)</name>
    <dbReference type="NCBI Taxonomy" id="320771"/>
    <lineage>
        <taxon>Bacteria</taxon>
        <taxon>Pseudomonadati</taxon>
        <taxon>Verrucomicrobiota</taxon>
        <taxon>Pedosphaerae</taxon>
        <taxon>Pedosphaerales</taxon>
        <taxon>Pedosphaeraceae</taxon>
        <taxon>Pedosphaera</taxon>
    </lineage>
</organism>
<dbReference type="CDD" id="cd00610">
    <property type="entry name" value="OAT_like"/>
    <property type="match status" value="1"/>
</dbReference>
<comment type="cofactor">
    <cofactor evidence="1 9">
        <name>pyridoxal 5'-phosphate</name>
        <dbReference type="ChEBI" id="CHEBI:597326"/>
    </cofactor>
</comment>
<feature type="site" description="Participates in the substrate recognition with KAPA and in a stacking interaction with the adenine ring of SAM" evidence="9">
    <location>
        <position position="16"/>
    </location>
</feature>
<dbReference type="InterPro" id="IPR015421">
    <property type="entry name" value="PyrdxlP-dep_Trfase_major"/>
</dbReference>
<protein>
    <recommendedName>
        <fullName evidence="9">Adenosylmethionine-8-amino-7-oxononanoate aminotransferase</fullName>
        <ecNumber evidence="9">2.6.1.62</ecNumber>
    </recommendedName>
    <alternativeName>
        <fullName evidence="9">7,8-diamino-pelargonic acid aminotransferase</fullName>
        <shortName evidence="9">DAPA AT</shortName>
        <shortName evidence="9">DAPA aminotransferase</shortName>
    </alternativeName>
    <alternativeName>
        <fullName evidence="9">7,8-diaminononanoate synthase</fullName>
        <shortName evidence="9">DANS</shortName>
    </alternativeName>
    <alternativeName>
        <fullName evidence="9">Diaminopelargonic acid synthase</fullName>
    </alternativeName>
</protein>
<dbReference type="Proteomes" id="UP000003688">
    <property type="component" value="Unassembled WGS sequence"/>
</dbReference>
<dbReference type="InterPro" id="IPR015422">
    <property type="entry name" value="PyrdxlP-dep_Trfase_small"/>
</dbReference>
<dbReference type="GO" id="GO:0005737">
    <property type="term" value="C:cytoplasm"/>
    <property type="evidence" value="ECO:0007669"/>
    <property type="project" value="UniProtKB-SubCell"/>
</dbReference>
<dbReference type="GO" id="GO:0004015">
    <property type="term" value="F:adenosylmethionine-8-amino-7-oxononanoate transaminase activity"/>
    <property type="evidence" value="ECO:0007669"/>
    <property type="project" value="UniProtKB-UniRule"/>
</dbReference>
<feature type="binding site" evidence="9">
    <location>
        <position position="311"/>
    </location>
    <ligand>
        <name>substrate</name>
    </ligand>
</feature>
<feature type="binding site" evidence="9">
    <location>
        <position position="346"/>
    </location>
    <ligand>
        <name>substrate</name>
    </ligand>
</feature>
<proteinExistence type="inferred from homology"/>
<reference evidence="10 11" key="1">
    <citation type="journal article" date="2011" name="J. Bacteriol.">
        <title>Genome sequence of 'Pedosphaera parvula' Ellin514, an aerobic Verrucomicrobial isolate from pasture soil.</title>
        <authorList>
            <person name="Kant R."/>
            <person name="van Passel M.W."/>
            <person name="Sangwan P."/>
            <person name="Palva A."/>
            <person name="Lucas S."/>
            <person name="Copeland A."/>
            <person name="Lapidus A."/>
            <person name="Glavina Del Rio T."/>
            <person name="Dalin E."/>
            <person name="Tice H."/>
            <person name="Bruce D."/>
            <person name="Goodwin L."/>
            <person name="Pitluck S."/>
            <person name="Chertkov O."/>
            <person name="Larimer F.W."/>
            <person name="Land M.L."/>
            <person name="Hauser L."/>
            <person name="Brettin T.S."/>
            <person name="Detter J.C."/>
            <person name="Han S."/>
            <person name="de Vos W.M."/>
            <person name="Janssen P.H."/>
            <person name="Smidt H."/>
        </authorList>
    </citation>
    <scope>NUCLEOTIDE SEQUENCE [LARGE SCALE GENOMIC DNA]</scope>
    <source>
        <strain evidence="10 11">Ellin514</strain>
    </source>
</reference>
<evidence type="ECO:0000256" key="6">
    <source>
        <dbReference type="ARBA" id="ARBA00022756"/>
    </source>
</evidence>
<dbReference type="InterPro" id="IPR015424">
    <property type="entry name" value="PyrdxlP-dep_Trfase"/>
</dbReference>
<dbReference type="PANTHER" id="PTHR42684">
    <property type="entry name" value="ADENOSYLMETHIONINE-8-AMINO-7-OXONONANOATE AMINOTRANSFERASE"/>
    <property type="match status" value="1"/>
</dbReference>
<keyword evidence="4 9" id="KW-0808">Transferase</keyword>
<evidence type="ECO:0000256" key="8">
    <source>
        <dbReference type="ARBA" id="ARBA00048449"/>
    </source>
</evidence>
<dbReference type="UniPathway" id="UPA00078">
    <property type="reaction ID" value="UER00160"/>
</dbReference>
<sequence>MHKLAQLDHDYVWHPFTQMRDWLKQEPIVITSGHGVVLKDARGKEYLDANSSIWTNLHGHNHPKINAAIKKQLGKISHSSALGFANEPASLLAQRLITVANALPSANAPRGSSKSSLLNPKLSKIFYSDDGSTAMEVALKLAYEYARRSGRSKKPKFLSLEGAYHGDTVGAVSVGHIDLFHKAYSGLLFQTDKVMAPYCYRCPFNRAKPERADARDYRKCNFECTGIVEEQFAAQKKTGNPYAAMVVEPLMQGAAGMIPQPTGWLRRVAEIVRGHGAQLVADEVMTGFGRTGSLFASHQESVQPDFLAVAKGMTAGYLPMAATLTTQAVFDAFLGDYSEFKTFFHGHSFTGNQLGAAAALASLDVLESKQSLLARQRLEETLRVELQKLWSLPQVGDIRQVGLVAGIELVKDWTTREQFHLRERAGIRVCEAMAKRGVLTRPIGSVVVLMPPYCSTLSQARTMVRALGESIQETFSTQKR</sequence>
<comment type="pathway">
    <text evidence="2 9">Cofactor biosynthesis; biotin biosynthesis; 7,8-diaminononanoate from 8-amino-7-oxononanoate (SAM route): step 1/1.</text>
</comment>
<evidence type="ECO:0000256" key="3">
    <source>
        <dbReference type="ARBA" id="ARBA00022576"/>
    </source>
</evidence>
<comment type="caution">
    <text evidence="10">The sequence shown here is derived from an EMBL/GenBank/DDBJ whole genome shotgun (WGS) entry which is preliminary data.</text>
</comment>
<comment type="catalytic activity">
    <reaction evidence="8 9">
        <text>(8S)-8-amino-7-oxononanoate + S-adenosyl-L-methionine = S-adenosyl-4-methylsulfanyl-2-oxobutanoate + (7R,8S)-7,8-diammoniononanoate</text>
        <dbReference type="Rhea" id="RHEA:16861"/>
        <dbReference type="ChEBI" id="CHEBI:16490"/>
        <dbReference type="ChEBI" id="CHEBI:59789"/>
        <dbReference type="ChEBI" id="CHEBI:149468"/>
        <dbReference type="ChEBI" id="CHEBI:149469"/>
        <dbReference type="EC" id="2.6.1.62"/>
    </reaction>
</comment>
<evidence type="ECO:0000313" key="11">
    <source>
        <dbReference type="Proteomes" id="UP000003688"/>
    </source>
</evidence>
<feature type="binding site" evidence="9">
    <location>
        <begin position="131"/>
        <end position="132"/>
    </location>
    <ligand>
        <name>pyridoxal 5'-phosphate</name>
        <dbReference type="ChEBI" id="CHEBI:597326"/>
    </ligand>
</feature>
<dbReference type="STRING" id="320771.Cflav_PD3791"/>
<dbReference type="GO" id="GO:0009102">
    <property type="term" value="P:biotin biosynthetic process"/>
    <property type="evidence" value="ECO:0007669"/>
    <property type="project" value="UniProtKB-UniRule"/>
</dbReference>
<dbReference type="Pfam" id="PF00202">
    <property type="entry name" value="Aminotran_3"/>
    <property type="match status" value="1"/>
</dbReference>
<dbReference type="InterPro" id="IPR005814">
    <property type="entry name" value="Aminotrans_3"/>
</dbReference>
<evidence type="ECO:0000256" key="5">
    <source>
        <dbReference type="ARBA" id="ARBA00022691"/>
    </source>
</evidence>
<dbReference type="AlphaFoldDB" id="B9XGM3"/>
<comment type="function">
    <text evidence="9">Catalyzes the transfer of the alpha-amino group from S-adenosyl-L-methionine (SAM) to 7-keto-8-aminopelargonic acid (KAPA) to form 7,8-diaminopelargonic acid (DAPA). It is the only aminotransferase known to utilize SAM as an amino donor.</text>
</comment>
<evidence type="ECO:0000256" key="2">
    <source>
        <dbReference type="ARBA" id="ARBA00005063"/>
    </source>
</evidence>
<evidence type="ECO:0000256" key="1">
    <source>
        <dbReference type="ARBA" id="ARBA00001933"/>
    </source>
</evidence>
<comment type="similarity">
    <text evidence="9">Belongs to the class-III pyridoxal-phosphate-dependent aminotransferase family. BioA subfamily.</text>
</comment>
<accession>B9XGM3</accession>
<dbReference type="RefSeq" id="WP_007414969.1">
    <property type="nucleotide sequence ID" value="NZ_ABOX02000012.1"/>
</dbReference>
<dbReference type="Gene3D" id="3.90.1150.10">
    <property type="entry name" value="Aspartate Aminotransferase, domain 1"/>
    <property type="match status" value="1"/>
</dbReference>